<accession>A0A382W2Z5</accession>
<protein>
    <submittedName>
        <fullName evidence="1">Uncharacterized protein</fullName>
    </submittedName>
</protein>
<sequence>MSTAIKKKKLEHRTAGTRFHVRKGDEVVVICGEERG</sequence>
<organism evidence="1">
    <name type="scientific">marine metagenome</name>
    <dbReference type="NCBI Taxonomy" id="408172"/>
    <lineage>
        <taxon>unclassified sequences</taxon>
        <taxon>metagenomes</taxon>
        <taxon>ecological metagenomes</taxon>
    </lineage>
</organism>
<dbReference type="EMBL" id="UINC01156517">
    <property type="protein sequence ID" value="SVD52980.1"/>
    <property type="molecule type" value="Genomic_DNA"/>
</dbReference>
<feature type="non-terminal residue" evidence="1">
    <location>
        <position position="36"/>
    </location>
</feature>
<gene>
    <name evidence="1" type="ORF">METZ01_LOCUS405834</name>
</gene>
<dbReference type="AlphaFoldDB" id="A0A382W2Z5"/>
<proteinExistence type="predicted"/>
<evidence type="ECO:0000313" key="1">
    <source>
        <dbReference type="EMBL" id="SVD52980.1"/>
    </source>
</evidence>
<name>A0A382W2Z5_9ZZZZ</name>
<reference evidence="1" key="1">
    <citation type="submission" date="2018-05" db="EMBL/GenBank/DDBJ databases">
        <authorList>
            <person name="Lanie J.A."/>
            <person name="Ng W.-L."/>
            <person name="Kazmierczak K.M."/>
            <person name="Andrzejewski T.M."/>
            <person name="Davidsen T.M."/>
            <person name="Wayne K.J."/>
            <person name="Tettelin H."/>
            <person name="Glass J.I."/>
            <person name="Rusch D."/>
            <person name="Podicherti R."/>
            <person name="Tsui H.-C.T."/>
            <person name="Winkler M.E."/>
        </authorList>
    </citation>
    <scope>NUCLEOTIDE SEQUENCE</scope>
</reference>